<dbReference type="SUPFAM" id="SSF53474">
    <property type="entry name" value="alpha/beta-Hydrolases"/>
    <property type="match status" value="1"/>
</dbReference>
<dbReference type="PANTHER" id="PTHR42044:SF1">
    <property type="entry name" value="DUF676 DOMAIN-CONTAINING PROTEIN"/>
    <property type="match status" value="1"/>
</dbReference>
<feature type="transmembrane region" description="Helical" evidence="1">
    <location>
        <begin position="65"/>
        <end position="87"/>
    </location>
</feature>
<accession>A0A0B7JVZ8</accession>
<keyword evidence="1" id="KW-0812">Transmembrane</keyword>
<dbReference type="AlphaFoldDB" id="A0A0B7JVZ8"/>
<keyword evidence="1" id="KW-0472">Membrane</keyword>
<reference evidence="2" key="1">
    <citation type="submission" date="2015-01" db="EMBL/GenBank/DDBJ databases">
        <authorList>
            <person name="Durling Mikael"/>
        </authorList>
    </citation>
    <scope>NUCLEOTIDE SEQUENCE</scope>
</reference>
<dbReference type="InterPro" id="IPR029058">
    <property type="entry name" value="AB_hydrolase_fold"/>
</dbReference>
<feature type="transmembrane region" description="Helical" evidence="1">
    <location>
        <begin position="93"/>
        <end position="114"/>
    </location>
</feature>
<organism evidence="2">
    <name type="scientific">Bionectria ochroleuca</name>
    <name type="common">Gliocladium roseum</name>
    <dbReference type="NCBI Taxonomy" id="29856"/>
    <lineage>
        <taxon>Eukaryota</taxon>
        <taxon>Fungi</taxon>
        <taxon>Dikarya</taxon>
        <taxon>Ascomycota</taxon>
        <taxon>Pezizomycotina</taxon>
        <taxon>Sordariomycetes</taxon>
        <taxon>Hypocreomycetidae</taxon>
        <taxon>Hypocreales</taxon>
        <taxon>Bionectriaceae</taxon>
        <taxon>Clonostachys</taxon>
    </lineage>
</organism>
<name>A0A0B7JVZ8_BIOOC</name>
<gene>
    <name evidence="2" type="ORF">BN869_000002731_1</name>
</gene>
<keyword evidence="1" id="KW-1133">Transmembrane helix</keyword>
<dbReference type="PANTHER" id="PTHR42044">
    <property type="entry name" value="DUF676 DOMAIN-CONTAINING PROTEIN-RELATED"/>
    <property type="match status" value="1"/>
</dbReference>
<sequence length="500" mass="55904">MASSTNLYRSQAGGSSIINYGYTDFPWRLFVKDLYYFFAYSWSIPWILWPFYVSGSSGFNELSATWGNMFCVALHVFLLVLQGGFLVSLPLCLILPVWMAVGGIGVFVLLNTTLCRLLNGSKATYNSEAKYAPPRPEHAHEQWVFVNGVSVGRHWLQGNLNRLAITFKRPILGIHNPTSGIIFDLIECLVQRNFSYATSDVRNVYRVLKDVLYDPGKSKVVLILHSQGGIEGGLVIDWLLQELPQDLLSKLEVYTFGNAANHFNNPHRHVISQQLIQRYPYLAANTIVTETSATSPITPIEEPRRRPLQLSTAMLSSSRTALTGQDRAISHVEHYAHINDFVALLGVLHFVTNTMGSPQIPRFVGRLFARSSGNGGHLFNQHYLEGMFPLAQDPKTGEVVGADEQNPFMDEIVGFSTENVSMDDSRESLEVTVASTWRLSSNTPEVAVAVHGVDPEFAKKKEEIKVRDLCRLWSYRNGRSPKESPPLLFLEGGIPRNATL</sequence>
<evidence type="ECO:0000256" key="1">
    <source>
        <dbReference type="SAM" id="Phobius"/>
    </source>
</evidence>
<dbReference type="EMBL" id="CDPU01000005">
    <property type="protein sequence ID" value="CEO46676.1"/>
    <property type="molecule type" value="Genomic_DNA"/>
</dbReference>
<feature type="transmembrane region" description="Helical" evidence="1">
    <location>
        <begin position="34"/>
        <end position="53"/>
    </location>
</feature>
<evidence type="ECO:0000313" key="2">
    <source>
        <dbReference type="EMBL" id="CEO46676.1"/>
    </source>
</evidence>
<protein>
    <recommendedName>
        <fullName evidence="3">DUF676 domain-containing protein</fullName>
    </recommendedName>
</protein>
<proteinExistence type="predicted"/>
<evidence type="ECO:0008006" key="3">
    <source>
        <dbReference type="Google" id="ProtNLM"/>
    </source>
</evidence>